<feature type="compositionally biased region" description="Basic and acidic residues" evidence="2">
    <location>
        <begin position="58"/>
        <end position="67"/>
    </location>
</feature>
<sequence length="464" mass="52397">MGPAKKTVINDLLDYINPKPATVDSDCEFDADVGTRQNWYVSSEDEEQDPLPSRSRKRPLDVSEYDERYAGKKLSRSKLGIGKNQDSIGGFEEASSSGDDIESDAESIQDSEISGDSSEDGDGAGDQFQHLSKQNAGEEVEKGKAVKQQLEMWDSLLECRIKFQKCLVTANCLPRCDTFKDVMCDHDPELNAATQKTSRSVSQLLGKLIELHTRTLDLFTETASKDQGGNAHIKNRKNESDEEILSSEEDNHSAADHESQSQFETSGHLRPRRKTRTRNYSVILKEAHESYVEYRNSIIQKWNDKTRVAVGHLSNKNFSAFEQSTVRQIEQVLRDRVRLVQRSQLKRASYAVLGQAEGQGEEPERDAEVFDDGDWYQQLVRELIERKCAGVADPAQLGRQWLQLQKVRSKMRRKVDTRATKGRKVSYVVHPKLVSFMAPVMGDGWSDAPRTELYSSLFRGSAPL</sequence>
<feature type="compositionally biased region" description="Basic and acidic residues" evidence="2">
    <location>
        <begin position="249"/>
        <end position="259"/>
    </location>
</feature>
<dbReference type="InterPro" id="IPR012617">
    <property type="entry name" value="AATF_C"/>
</dbReference>
<evidence type="ECO:0000256" key="2">
    <source>
        <dbReference type="SAM" id="MobiDB-lite"/>
    </source>
</evidence>
<dbReference type="PANTHER" id="PTHR15565:SF0">
    <property type="entry name" value="PROTEIN AATF"/>
    <property type="match status" value="1"/>
</dbReference>
<protein>
    <recommendedName>
        <fullName evidence="7">Protein AATF</fullName>
    </recommendedName>
</protein>
<feature type="domain" description="Apoptosis-antagonizing transcription factor C-terminal" evidence="3">
    <location>
        <begin position="376"/>
        <end position="458"/>
    </location>
</feature>
<evidence type="ECO:0000259" key="3">
    <source>
        <dbReference type="Pfam" id="PF08164"/>
    </source>
</evidence>
<evidence type="ECO:0000313" key="5">
    <source>
        <dbReference type="EMBL" id="KAJ8878141.1"/>
    </source>
</evidence>
<organism evidence="5 6">
    <name type="scientific">Dryococelus australis</name>
    <dbReference type="NCBI Taxonomy" id="614101"/>
    <lineage>
        <taxon>Eukaryota</taxon>
        <taxon>Metazoa</taxon>
        <taxon>Ecdysozoa</taxon>
        <taxon>Arthropoda</taxon>
        <taxon>Hexapoda</taxon>
        <taxon>Insecta</taxon>
        <taxon>Pterygota</taxon>
        <taxon>Neoptera</taxon>
        <taxon>Polyneoptera</taxon>
        <taxon>Phasmatodea</taxon>
        <taxon>Verophasmatodea</taxon>
        <taxon>Anareolatae</taxon>
        <taxon>Phasmatidae</taxon>
        <taxon>Eurycanthinae</taxon>
        <taxon>Dryococelus</taxon>
    </lineage>
</organism>
<name>A0ABQ9H1J1_9NEOP</name>
<evidence type="ECO:0008006" key="7">
    <source>
        <dbReference type="Google" id="ProtNLM"/>
    </source>
</evidence>
<feature type="domain" description="AATF leucine zipper-containing" evidence="4">
    <location>
        <begin position="139"/>
        <end position="305"/>
    </location>
</feature>
<dbReference type="InterPro" id="IPR039223">
    <property type="entry name" value="AATF/Bfr2"/>
</dbReference>
<dbReference type="Pfam" id="PF13339">
    <property type="entry name" value="AATF-Che1"/>
    <property type="match status" value="1"/>
</dbReference>
<dbReference type="PANTHER" id="PTHR15565">
    <property type="entry name" value="AATF PROTEIN APOPTOSIS ANTAGONIZING TRANSCRIPTION FACTOR"/>
    <property type="match status" value="1"/>
</dbReference>
<dbReference type="Proteomes" id="UP001159363">
    <property type="component" value="Chromosome 7"/>
</dbReference>
<accession>A0ABQ9H1J1</accession>
<reference evidence="5 6" key="1">
    <citation type="submission" date="2023-02" db="EMBL/GenBank/DDBJ databases">
        <title>LHISI_Scaffold_Assembly.</title>
        <authorList>
            <person name="Stuart O.P."/>
            <person name="Cleave R."/>
            <person name="Magrath M.J.L."/>
            <person name="Mikheyev A.S."/>
        </authorList>
    </citation>
    <scope>NUCLEOTIDE SEQUENCE [LARGE SCALE GENOMIC DNA]</scope>
    <source>
        <strain evidence="5">Daus_M_001</strain>
        <tissue evidence="5">Leg muscle</tissue>
    </source>
</reference>
<evidence type="ECO:0000259" key="4">
    <source>
        <dbReference type="Pfam" id="PF13339"/>
    </source>
</evidence>
<feature type="region of interest" description="Disordered" evidence="2">
    <location>
        <begin position="85"/>
        <end position="129"/>
    </location>
</feature>
<comment type="caution">
    <text evidence="5">The sequence shown here is derived from an EMBL/GenBank/DDBJ whole genome shotgun (WGS) entry which is preliminary data.</text>
</comment>
<evidence type="ECO:0000313" key="6">
    <source>
        <dbReference type="Proteomes" id="UP001159363"/>
    </source>
</evidence>
<keyword evidence="6" id="KW-1185">Reference proteome</keyword>
<dbReference type="Pfam" id="PF08164">
    <property type="entry name" value="TRAUB"/>
    <property type="match status" value="1"/>
</dbReference>
<gene>
    <name evidence="5" type="ORF">PR048_022608</name>
</gene>
<feature type="compositionally biased region" description="Acidic residues" evidence="2">
    <location>
        <begin position="99"/>
        <end position="109"/>
    </location>
</feature>
<comment type="similarity">
    <text evidence="1">Belongs to the AATF family.</text>
</comment>
<evidence type="ECO:0000256" key="1">
    <source>
        <dbReference type="ARBA" id="ARBA00008966"/>
    </source>
</evidence>
<feature type="region of interest" description="Disordered" evidence="2">
    <location>
        <begin position="38"/>
        <end position="67"/>
    </location>
</feature>
<dbReference type="InterPro" id="IPR025160">
    <property type="entry name" value="AATF"/>
</dbReference>
<dbReference type="EMBL" id="JARBHB010000008">
    <property type="protein sequence ID" value="KAJ8878141.1"/>
    <property type="molecule type" value="Genomic_DNA"/>
</dbReference>
<feature type="region of interest" description="Disordered" evidence="2">
    <location>
        <begin position="222"/>
        <end position="274"/>
    </location>
</feature>
<proteinExistence type="inferred from homology"/>